<protein>
    <submittedName>
        <fullName evidence="3">Uncharacterized protein</fullName>
    </submittedName>
</protein>
<dbReference type="KEGG" id="pfs:PFLU_3051.1"/>
<feature type="compositionally biased region" description="Basic and acidic residues" evidence="1">
    <location>
        <begin position="1"/>
        <end position="13"/>
    </location>
</feature>
<proteinExistence type="predicted"/>
<organism evidence="3">
    <name type="scientific">Pseudomonas fluorescens (strain SBW25)</name>
    <dbReference type="NCBI Taxonomy" id="216595"/>
    <lineage>
        <taxon>Bacteria</taxon>
        <taxon>Pseudomonadati</taxon>
        <taxon>Pseudomonadota</taxon>
        <taxon>Gammaproteobacteria</taxon>
        <taxon>Pseudomonadales</taxon>
        <taxon>Pseudomonadaceae</taxon>
        <taxon>Pseudomonas</taxon>
    </lineage>
</organism>
<dbReference type="HOGENOM" id="CLU_986480_0_0_6"/>
<evidence type="ECO:0000313" key="2">
    <source>
        <dbReference type="EMBL" id="CAI2797275.1"/>
    </source>
</evidence>
<reference evidence="3" key="1">
    <citation type="journal article" date="2009" name="Genome Biol.">
        <title>Genomic and genetic analyses of diversity and plant interactions of Pseudomonas fluorescens.</title>
        <authorList>
            <person name="Silby M.W."/>
            <person name="Cerdeno-Tarraga A.M."/>
            <person name="Vernikos G.S."/>
            <person name="Giddens S.R."/>
            <person name="Jackson R.W."/>
            <person name="Preston G.M."/>
            <person name="Zhang X.X."/>
            <person name="Moon C.D."/>
            <person name="Gehrig S.M."/>
            <person name="Godfrey S.A."/>
            <person name="Knight C.G."/>
            <person name="Malone J.G."/>
            <person name="Robinson Z."/>
            <person name="Spiers A.J."/>
            <person name="Harris S."/>
            <person name="Challis G.L."/>
            <person name="Yaxley A.M."/>
            <person name="Harris D."/>
            <person name="Seeger K."/>
            <person name="Murphy L."/>
            <person name="Rutter S."/>
            <person name="Squares R."/>
            <person name="Quail M.A."/>
            <person name="Saunders E."/>
            <person name="Mavromatis K."/>
            <person name="Brettin T.S."/>
            <person name="Bentley S.D."/>
            <person name="Hothersall J."/>
            <person name="Stephens E."/>
            <person name="Thomas C.M."/>
            <person name="Parkhill J."/>
            <person name="Levy S.B."/>
            <person name="Rainey P.B."/>
            <person name="Thomson N.R."/>
        </authorList>
    </citation>
    <scope>NUCLEOTIDE SEQUENCE [LARGE SCALE GENOMIC DNA]</scope>
    <source>
        <strain evidence="3">SBW25</strain>
    </source>
</reference>
<dbReference type="EMBL" id="AM181176">
    <property type="protein sequence ID" value="CAY49280.1"/>
    <property type="molecule type" value="Genomic_DNA"/>
</dbReference>
<accession>C3KAE2</accession>
<evidence type="ECO:0000313" key="3">
    <source>
        <dbReference type="EMBL" id="CAY49280.1"/>
    </source>
</evidence>
<dbReference type="AlphaFoldDB" id="C3KAE2"/>
<dbReference type="Proteomes" id="UP001152918">
    <property type="component" value="Chromosome"/>
</dbReference>
<name>C3KAE2_PSEFS</name>
<sequence length="282" mass="31496">MRRGFASDHKSENEEMTELNSDEKCPDVQTLSASSQNDSTHPVRMEATLTAGSELGEIERHKLADSRHDVLKDYLAGKISAVVAMEILSVKKSRFYKLLKYMRGAKSYRALLSDRRGRKPGLTVTDPETLKLIEEMFEEHYPSCKTVAGVWKQCQTQADSRYGGVLVALDDVDYPLPVKAEEGCTLIEIIGENFSAKSKPPKSITISLKHDPKRLAKFHKYFGMGGIDGFNKSSKPRKLLTLNPDELLADAAFRKWLATEIDWRGSGLPGVSGWYWVLVLGG</sequence>
<reference evidence="2" key="2">
    <citation type="submission" date="2023-10" db="EMBL/GenBank/DDBJ databases">
        <authorList>
            <person name="Fortmann-Grote C."/>
        </authorList>
    </citation>
    <scope>NUCLEOTIDE SEQUENCE</scope>
    <source>
        <strain evidence="2">SBW25</strain>
    </source>
</reference>
<feature type="region of interest" description="Disordered" evidence="1">
    <location>
        <begin position="1"/>
        <end position="43"/>
    </location>
</feature>
<evidence type="ECO:0000256" key="1">
    <source>
        <dbReference type="SAM" id="MobiDB-lite"/>
    </source>
</evidence>
<feature type="compositionally biased region" description="Polar residues" evidence="1">
    <location>
        <begin position="29"/>
        <end position="40"/>
    </location>
</feature>
<gene>
    <name evidence="3" type="ordered locus">PFLU_3051.1</name>
</gene>
<dbReference type="EMBL" id="OV986001">
    <property type="protein sequence ID" value="CAI2797275.1"/>
    <property type="molecule type" value="Genomic_DNA"/>
</dbReference>